<feature type="domain" description="Enoyl reductase (ER)" evidence="5">
    <location>
        <begin position="14"/>
        <end position="369"/>
    </location>
</feature>
<evidence type="ECO:0000256" key="3">
    <source>
        <dbReference type="ARBA" id="ARBA00023002"/>
    </source>
</evidence>
<keyword evidence="2" id="KW-0862">Zinc</keyword>
<dbReference type="SUPFAM" id="SSF50129">
    <property type="entry name" value="GroES-like"/>
    <property type="match status" value="1"/>
</dbReference>
<dbReference type="InterPro" id="IPR013154">
    <property type="entry name" value="ADH-like_N"/>
</dbReference>
<dbReference type="AlphaFoldDB" id="A0A1G7RRD4"/>
<keyword evidence="4" id="KW-1133">Transmembrane helix</keyword>
<keyword evidence="4" id="KW-0812">Transmembrane</keyword>
<dbReference type="InterPro" id="IPR013149">
    <property type="entry name" value="ADH-like_C"/>
</dbReference>
<feature type="transmembrane region" description="Helical" evidence="4">
    <location>
        <begin position="189"/>
        <end position="211"/>
    </location>
</feature>
<dbReference type="GO" id="GO:0016491">
    <property type="term" value="F:oxidoreductase activity"/>
    <property type="evidence" value="ECO:0007669"/>
    <property type="project" value="UniProtKB-KW"/>
</dbReference>
<dbReference type="OrthoDB" id="9773078at2"/>
<keyword evidence="3" id="KW-0560">Oxidoreductase</keyword>
<dbReference type="STRING" id="640205.SAMN05216381_3247"/>
<name>A0A1G7RRD4_9GAMM</name>
<dbReference type="Proteomes" id="UP000243378">
    <property type="component" value="Unassembled WGS sequence"/>
</dbReference>
<evidence type="ECO:0000313" key="7">
    <source>
        <dbReference type="Proteomes" id="UP000243378"/>
    </source>
</evidence>
<dbReference type="Gene3D" id="3.90.180.10">
    <property type="entry name" value="Medium-chain alcohol dehydrogenases, catalytic domain"/>
    <property type="match status" value="1"/>
</dbReference>
<organism evidence="6 7">
    <name type="scientific">Phytopseudomonas seleniipraecipitans</name>
    <dbReference type="NCBI Taxonomy" id="640205"/>
    <lineage>
        <taxon>Bacteria</taxon>
        <taxon>Pseudomonadati</taxon>
        <taxon>Pseudomonadota</taxon>
        <taxon>Gammaproteobacteria</taxon>
        <taxon>Pseudomonadales</taxon>
        <taxon>Pseudomonadaceae</taxon>
        <taxon>Phytopseudomonas</taxon>
    </lineage>
</organism>
<dbReference type="Pfam" id="PF00107">
    <property type="entry name" value="ADH_zinc_N"/>
    <property type="match status" value="1"/>
</dbReference>
<evidence type="ECO:0000256" key="4">
    <source>
        <dbReference type="SAM" id="Phobius"/>
    </source>
</evidence>
<dbReference type="InterPro" id="IPR020843">
    <property type="entry name" value="ER"/>
</dbReference>
<keyword evidence="4" id="KW-0472">Membrane</keyword>
<dbReference type="InterPro" id="IPR011032">
    <property type="entry name" value="GroES-like_sf"/>
</dbReference>
<accession>A0A1G7RRD4</accession>
<dbReference type="GO" id="GO:0046872">
    <property type="term" value="F:metal ion binding"/>
    <property type="evidence" value="ECO:0007669"/>
    <property type="project" value="UniProtKB-KW"/>
</dbReference>
<dbReference type="EMBL" id="FNBM01000007">
    <property type="protein sequence ID" value="SDG13331.1"/>
    <property type="molecule type" value="Genomic_DNA"/>
</dbReference>
<evidence type="ECO:0000256" key="2">
    <source>
        <dbReference type="ARBA" id="ARBA00022833"/>
    </source>
</evidence>
<gene>
    <name evidence="6" type="ORF">SAMN05216381_3247</name>
</gene>
<dbReference type="Pfam" id="PF08240">
    <property type="entry name" value="ADH_N"/>
    <property type="match status" value="1"/>
</dbReference>
<dbReference type="SUPFAM" id="SSF51735">
    <property type="entry name" value="NAD(P)-binding Rossmann-fold domains"/>
    <property type="match status" value="1"/>
</dbReference>
<dbReference type="SMART" id="SM00829">
    <property type="entry name" value="PKS_ER"/>
    <property type="match status" value="1"/>
</dbReference>
<dbReference type="RefSeq" id="WP_092369906.1">
    <property type="nucleotide sequence ID" value="NZ_FNBM01000007.1"/>
</dbReference>
<evidence type="ECO:0000313" key="6">
    <source>
        <dbReference type="EMBL" id="SDG13331.1"/>
    </source>
</evidence>
<dbReference type="InterPro" id="IPR036291">
    <property type="entry name" value="NAD(P)-bd_dom_sf"/>
</dbReference>
<evidence type="ECO:0000259" key="5">
    <source>
        <dbReference type="SMART" id="SM00829"/>
    </source>
</evidence>
<keyword evidence="1" id="KW-0479">Metal-binding</keyword>
<reference evidence="6 7" key="1">
    <citation type="submission" date="2016-10" db="EMBL/GenBank/DDBJ databases">
        <authorList>
            <person name="de Groot N.N."/>
        </authorList>
    </citation>
    <scope>NUCLEOTIDE SEQUENCE [LARGE SCALE GENOMIC DNA]</scope>
    <source>
        <strain evidence="6 7">LMG 25475</strain>
    </source>
</reference>
<dbReference type="PANTHER" id="PTHR43401:SF2">
    <property type="entry name" value="L-THREONINE 3-DEHYDROGENASE"/>
    <property type="match status" value="1"/>
</dbReference>
<evidence type="ECO:0000256" key="1">
    <source>
        <dbReference type="ARBA" id="ARBA00022723"/>
    </source>
</evidence>
<protein>
    <submittedName>
        <fullName evidence="6">Alcohol dehydrogenase</fullName>
    </submittedName>
</protein>
<proteinExistence type="predicted"/>
<sequence>MTTKMMRAARMYEGGKPMEIEQLAVPSIRPTEVLVRVKACGIVPNLHNILTNWKSWFPHLPLPQLPAVFGLDPTGVIESVGEQVYDFKPGDRVYVNPARYCGSCRACRAGNTTACTAYTFNGYFGFTARSPRMFEDYPYGGLCEFMPAPQYSLVKLPDNMAFETAARLGYLGTAYRALLKAKVGPGSTILINGISGTLGLGAVALALAMGVRRILGTARNEALFQRVKDLAAPGRIQIHTLGKGSTAQWVNEVTHGEGLDAVIDALGPGAPAESLIDAFKGLHRGGHLINIGAVSGPVPLDLHWMMDNDIQLSGSAWFTTGQGQDMADMVESGALDLSFFEHSVFSLDEVNQAISGIENRNGGFGNYVICP</sequence>
<dbReference type="InterPro" id="IPR050129">
    <property type="entry name" value="Zn_alcohol_dh"/>
</dbReference>
<dbReference type="PANTHER" id="PTHR43401">
    <property type="entry name" value="L-THREONINE 3-DEHYDROGENASE"/>
    <property type="match status" value="1"/>
</dbReference>